<protein>
    <submittedName>
        <fullName evidence="3">Uncharacterized protein</fullName>
    </submittedName>
</protein>
<dbReference type="GeneID" id="22912852"/>
<dbReference type="Proteomes" id="UP000019763">
    <property type="component" value="Unassembled WGS sequence"/>
</dbReference>
<gene>
    <name evidence="3" type="ORF">GNI_078300</name>
</gene>
<sequence>MGRDDEWGTGSSKRRRTSHEWEQPQHMLFDEPEFREVDRRLERAIAEITLEMLEAVRLSPSQLLHILEHPRCSEYLVGAYVRYPDLEEMENGDVDESQYYSIPPLPAQITKLIPREEGPTTVTIENEQHTVHYDFSIIQYTQRSDGSLKIRKGKMYLPLVQKAAFTESELRKWQNLLKMFSGRQGYEKLQSLPLILPATAAKLQSFTFTNDDVDLVLKKKFNSDGPFAHVATLNFRDLYIRKSELEYNIRGKEEELNETTSEEAIEAIREEIGKLQAELDVVIERVSQHESSIKASGETRMSVTSGAVGKDALDVPGSVPETSWKSYDWVKIPRSLSWRQPMSYLDMVYPLKPASEKEVLDRLVEWKQEMKTRTSVLSSQFAGTALVGKRMPVEVSFHFPAPRSRPSKEARPQAETSPPAADLPVKGDLPVKSDFPTESAPTPAPTPHADLPVKGD</sequence>
<dbReference type="GO" id="GO:0003677">
    <property type="term" value="F:DNA binding"/>
    <property type="evidence" value="ECO:0007669"/>
    <property type="project" value="InterPro"/>
</dbReference>
<organism evidence="3 4">
    <name type="scientific">Gregarina niphandrodes</name>
    <name type="common">Septate eugregarine</name>
    <dbReference type="NCBI Taxonomy" id="110365"/>
    <lineage>
        <taxon>Eukaryota</taxon>
        <taxon>Sar</taxon>
        <taxon>Alveolata</taxon>
        <taxon>Apicomplexa</taxon>
        <taxon>Conoidasida</taxon>
        <taxon>Gregarinasina</taxon>
        <taxon>Eugregarinorida</taxon>
        <taxon>Gregarinidae</taxon>
        <taxon>Gregarina</taxon>
    </lineage>
</organism>
<evidence type="ECO:0000313" key="4">
    <source>
        <dbReference type="Proteomes" id="UP000019763"/>
    </source>
</evidence>
<dbReference type="EMBL" id="AFNH02000586">
    <property type="protein sequence ID" value="EZG66636.1"/>
    <property type="molecule type" value="Genomic_DNA"/>
</dbReference>
<feature type="region of interest" description="Disordered" evidence="2">
    <location>
        <begin position="1"/>
        <end position="23"/>
    </location>
</feature>
<reference evidence="3" key="1">
    <citation type="submission" date="2013-12" db="EMBL/GenBank/DDBJ databases">
        <authorList>
            <person name="Omoto C.K."/>
            <person name="Sibley D."/>
            <person name="Venepally P."/>
            <person name="Hadjithomas M."/>
            <person name="Karamycheva S."/>
            <person name="Brunk B."/>
            <person name="Roos D."/>
            <person name="Caler E."/>
            <person name="Lorenzi H."/>
        </authorList>
    </citation>
    <scope>NUCLEOTIDE SEQUENCE</scope>
</reference>
<comment type="caution">
    <text evidence="3">The sequence shown here is derived from an EMBL/GenBank/DDBJ whole genome shotgun (WGS) entry which is preliminary data.</text>
</comment>
<dbReference type="eggNOG" id="ENOG502SDXK">
    <property type="taxonomic scope" value="Eukaryota"/>
</dbReference>
<dbReference type="InterPro" id="IPR036128">
    <property type="entry name" value="Plus3-like_sf"/>
</dbReference>
<evidence type="ECO:0000313" key="3">
    <source>
        <dbReference type="EMBL" id="EZG66636.1"/>
    </source>
</evidence>
<evidence type="ECO:0000256" key="1">
    <source>
        <dbReference type="SAM" id="Coils"/>
    </source>
</evidence>
<evidence type="ECO:0000256" key="2">
    <source>
        <dbReference type="SAM" id="MobiDB-lite"/>
    </source>
</evidence>
<name>A0A023B6N7_GRENI</name>
<feature type="coiled-coil region" evidence="1">
    <location>
        <begin position="242"/>
        <end position="285"/>
    </location>
</feature>
<keyword evidence="1" id="KW-0175">Coiled coil</keyword>
<dbReference type="OrthoDB" id="364798at2759"/>
<feature type="compositionally biased region" description="Low complexity" evidence="2">
    <location>
        <begin position="436"/>
        <end position="450"/>
    </location>
</feature>
<feature type="region of interest" description="Disordered" evidence="2">
    <location>
        <begin position="399"/>
        <end position="456"/>
    </location>
</feature>
<dbReference type="Gene3D" id="3.90.70.200">
    <property type="entry name" value="Plus-3 domain"/>
    <property type="match status" value="1"/>
</dbReference>
<accession>A0A023B6N7</accession>
<dbReference type="VEuPathDB" id="CryptoDB:GNI_078300"/>
<dbReference type="AlphaFoldDB" id="A0A023B6N7"/>
<proteinExistence type="predicted"/>
<dbReference type="RefSeq" id="XP_011130565.1">
    <property type="nucleotide sequence ID" value="XM_011132263.1"/>
</dbReference>
<keyword evidence="4" id="KW-1185">Reference proteome</keyword>